<dbReference type="GO" id="GO:0008610">
    <property type="term" value="P:lipid biosynthetic process"/>
    <property type="evidence" value="ECO:0007669"/>
    <property type="project" value="InterPro"/>
</dbReference>
<name>A0A484HG32_9BACT</name>
<dbReference type="EMBL" id="CAACVI010000023">
    <property type="protein sequence ID" value="VEN74219.1"/>
    <property type="molecule type" value="Genomic_DNA"/>
</dbReference>
<keyword evidence="4 5" id="KW-0472">Membrane</keyword>
<comment type="subcellular location">
    <subcellularLocation>
        <location evidence="1">Membrane</location>
    </subcellularLocation>
</comment>
<proteinExistence type="predicted"/>
<evidence type="ECO:0000256" key="3">
    <source>
        <dbReference type="ARBA" id="ARBA00022989"/>
    </source>
</evidence>
<dbReference type="AlphaFoldDB" id="A0A484HG32"/>
<protein>
    <submittedName>
        <fullName evidence="7">Sterol desaturase-related protein</fullName>
    </submittedName>
</protein>
<reference evidence="7" key="1">
    <citation type="submission" date="2019-01" db="EMBL/GenBank/DDBJ databases">
        <authorList>
            <consortium name="Genoscope - CEA"/>
            <person name="William W."/>
        </authorList>
    </citation>
    <scope>NUCLEOTIDE SEQUENCE</scope>
    <source>
        <strain evidence="7">CR-1</strain>
    </source>
</reference>
<organism evidence="7">
    <name type="scientific">uncultured Desulfobacteraceae bacterium</name>
    <dbReference type="NCBI Taxonomy" id="218296"/>
    <lineage>
        <taxon>Bacteria</taxon>
        <taxon>Pseudomonadati</taxon>
        <taxon>Thermodesulfobacteriota</taxon>
        <taxon>Desulfobacteria</taxon>
        <taxon>Desulfobacterales</taxon>
        <taxon>Desulfobacteraceae</taxon>
        <taxon>environmental samples</taxon>
    </lineage>
</organism>
<evidence type="ECO:0000256" key="5">
    <source>
        <dbReference type="SAM" id="Phobius"/>
    </source>
</evidence>
<keyword evidence="2 5" id="KW-0812">Transmembrane</keyword>
<dbReference type="GO" id="GO:0016491">
    <property type="term" value="F:oxidoreductase activity"/>
    <property type="evidence" value="ECO:0007669"/>
    <property type="project" value="InterPro"/>
</dbReference>
<dbReference type="Pfam" id="PF04116">
    <property type="entry name" value="FA_hydroxylase"/>
    <property type="match status" value="1"/>
</dbReference>
<feature type="transmembrane region" description="Helical" evidence="5">
    <location>
        <begin position="50"/>
        <end position="74"/>
    </location>
</feature>
<evidence type="ECO:0000259" key="6">
    <source>
        <dbReference type="Pfam" id="PF04116"/>
    </source>
</evidence>
<dbReference type="InterPro" id="IPR050307">
    <property type="entry name" value="Sterol_Desaturase_Related"/>
</dbReference>
<evidence type="ECO:0000313" key="7">
    <source>
        <dbReference type="EMBL" id="VEN74219.1"/>
    </source>
</evidence>
<gene>
    <name evidence="7" type="ORF">EPICR_30153</name>
</gene>
<evidence type="ECO:0000256" key="2">
    <source>
        <dbReference type="ARBA" id="ARBA00022692"/>
    </source>
</evidence>
<feature type="transmembrane region" description="Helical" evidence="5">
    <location>
        <begin position="12"/>
        <end position="29"/>
    </location>
</feature>
<dbReference type="GO" id="GO:0005506">
    <property type="term" value="F:iron ion binding"/>
    <property type="evidence" value="ECO:0007669"/>
    <property type="project" value="InterPro"/>
</dbReference>
<accession>A0A484HG32</accession>
<feature type="domain" description="Fatty acid hydroxylase" evidence="6">
    <location>
        <begin position="95"/>
        <end position="231"/>
    </location>
</feature>
<evidence type="ECO:0000256" key="1">
    <source>
        <dbReference type="ARBA" id="ARBA00004370"/>
    </source>
</evidence>
<feature type="transmembrane region" description="Helical" evidence="5">
    <location>
        <begin position="94"/>
        <end position="119"/>
    </location>
</feature>
<keyword evidence="3 5" id="KW-1133">Transmembrane helix</keyword>
<dbReference type="PANTHER" id="PTHR11863">
    <property type="entry name" value="STEROL DESATURASE"/>
    <property type="match status" value="1"/>
</dbReference>
<dbReference type="GO" id="GO:0016020">
    <property type="term" value="C:membrane"/>
    <property type="evidence" value="ECO:0007669"/>
    <property type="project" value="UniProtKB-SubCell"/>
</dbReference>
<sequence>MTPLPWIINNEAAVRLACFAGVFGLVALWERWAPRRALNFSKPVRWYSNISIAALNIGAVRLFFPILVVVFAALARERGWGLLNNVSLPGPVEIIAALLLLDFIIYLQHVMFHSLPLLWRLHRMHHTDTDYDLTTGIRFHPIEILISMGIKFGAVALIGPPPEATVLFEVILNGAAMFNHGNIRIPVALDRVLRWFVVTPDMHRVHHSIYPEESRNNFGFNVPWWDYLFGTYFAQPRDGHERMDIGIGQFRDPRHLHALSLIAQPFMRDDKMMAS</sequence>
<dbReference type="InterPro" id="IPR006694">
    <property type="entry name" value="Fatty_acid_hydroxylase"/>
</dbReference>
<evidence type="ECO:0000256" key="4">
    <source>
        <dbReference type="ARBA" id="ARBA00023136"/>
    </source>
</evidence>